<dbReference type="PANTHER" id="PTHR37534">
    <property type="entry name" value="TRANSCRIPTIONAL ACTIVATOR PROTEIN UGA3"/>
    <property type="match status" value="1"/>
</dbReference>
<organism evidence="5 6">
    <name type="scientific">Apiospora saccharicola</name>
    <dbReference type="NCBI Taxonomy" id="335842"/>
    <lineage>
        <taxon>Eukaryota</taxon>
        <taxon>Fungi</taxon>
        <taxon>Dikarya</taxon>
        <taxon>Ascomycota</taxon>
        <taxon>Pezizomycotina</taxon>
        <taxon>Sordariomycetes</taxon>
        <taxon>Xylariomycetidae</taxon>
        <taxon>Amphisphaeriales</taxon>
        <taxon>Apiosporaceae</taxon>
        <taxon>Apiospora</taxon>
    </lineage>
</organism>
<protein>
    <recommendedName>
        <fullName evidence="4">Zn(2)-C6 fungal-type domain-containing protein</fullName>
    </recommendedName>
</protein>
<evidence type="ECO:0000313" key="6">
    <source>
        <dbReference type="Proteomes" id="UP001446871"/>
    </source>
</evidence>
<feature type="region of interest" description="Disordered" evidence="3">
    <location>
        <begin position="50"/>
        <end position="94"/>
    </location>
</feature>
<keyword evidence="6" id="KW-1185">Reference proteome</keyword>
<feature type="domain" description="Zn(2)-C6 fungal-type" evidence="4">
    <location>
        <begin position="9"/>
        <end position="39"/>
    </location>
</feature>
<dbReference type="Pfam" id="PF11951">
    <property type="entry name" value="Fungal_trans_2"/>
    <property type="match status" value="1"/>
</dbReference>
<dbReference type="InterPro" id="IPR036864">
    <property type="entry name" value="Zn2-C6_fun-type_DNA-bd_sf"/>
</dbReference>
<dbReference type="SUPFAM" id="SSF57701">
    <property type="entry name" value="Zn2/Cys6 DNA-binding domain"/>
    <property type="match status" value="1"/>
</dbReference>
<dbReference type="Proteomes" id="UP001446871">
    <property type="component" value="Unassembled WGS sequence"/>
</dbReference>
<dbReference type="InterPro" id="IPR001138">
    <property type="entry name" value="Zn2Cys6_DnaBD"/>
</dbReference>
<reference evidence="5 6" key="1">
    <citation type="submission" date="2023-01" db="EMBL/GenBank/DDBJ databases">
        <title>Analysis of 21 Apiospora genomes using comparative genomics revels a genus with tremendous synthesis potential of carbohydrate active enzymes and secondary metabolites.</title>
        <authorList>
            <person name="Sorensen T."/>
        </authorList>
    </citation>
    <scope>NUCLEOTIDE SEQUENCE [LARGE SCALE GENOMIC DNA]</scope>
    <source>
        <strain evidence="5 6">CBS 83171</strain>
    </source>
</reference>
<dbReference type="Pfam" id="PF00172">
    <property type="entry name" value="Zn_clus"/>
    <property type="match status" value="1"/>
</dbReference>
<evidence type="ECO:0000256" key="2">
    <source>
        <dbReference type="ARBA" id="ARBA00023242"/>
    </source>
</evidence>
<comment type="subcellular location">
    <subcellularLocation>
        <location evidence="1">Nucleus</location>
    </subcellularLocation>
</comment>
<dbReference type="CDD" id="cd00067">
    <property type="entry name" value="GAL4"/>
    <property type="match status" value="1"/>
</dbReference>
<dbReference type="InterPro" id="IPR021858">
    <property type="entry name" value="Fun_TF"/>
</dbReference>
<sequence length="526" mass="57729">MPGPRSRQGCTECRRRRRKCDEQRPICGQCSTFNRPCTYALKVVWSDGLHSNRAAPGPRSQPRGLIAEGSGTQPAEQIPHSSTNPPTTGGSLVVSDNSTEYSLSTLDRSVLLPRCLPNGVPVSPRYHRLLSYFTKDILASLSCHPSVHEDLCRGLIPATLHSPQLLSACLALSAAGILSRGLSEVDGIAISRILVHLQTSGLALLRTALGAGQMNETILATCLIWCLTDVFTYRQGSTSSWRIHLQGIKAILDSTQAHRYFATDSGTARSAMRHLYLLYLSLQTLPHVPAVAVAELSNNFDTTALEISNDVEEDSLLGPKIDGFLGYSEELLHIIQKVNQLARSDTAGAEGTQYEADILLGKLNAMINRDSQVPPDVTIYSSLSPESNREFELCHRTFQQATLIHVYRRLYHLPSNAPPLQAAVSAITKMVTEMAQGQPCHTWVAMAMPLFTIGCEAFTDDQQSFVLDKIHKLDQCIGSYHVRIIGQALEDLWRIRKEAGDLDGDMCAAKLMGKSATESAFFVVRF</sequence>
<evidence type="ECO:0000256" key="3">
    <source>
        <dbReference type="SAM" id="MobiDB-lite"/>
    </source>
</evidence>
<dbReference type="PROSITE" id="PS00463">
    <property type="entry name" value="ZN2_CY6_FUNGAL_1"/>
    <property type="match status" value="1"/>
</dbReference>
<name>A0ABR1U5N2_9PEZI</name>
<comment type="caution">
    <text evidence="5">The sequence shown here is derived from an EMBL/GenBank/DDBJ whole genome shotgun (WGS) entry which is preliminary data.</text>
</comment>
<accession>A0ABR1U5N2</accession>
<keyword evidence="2" id="KW-0539">Nucleus</keyword>
<proteinExistence type="predicted"/>
<dbReference type="PANTHER" id="PTHR37534:SF49">
    <property type="entry name" value="LYSINE BIOSYNTHESIS REGULATORY PROTEIN LYS14"/>
    <property type="match status" value="1"/>
</dbReference>
<gene>
    <name evidence="5" type="ORF">PG996_013522</name>
</gene>
<dbReference type="PROSITE" id="PS50048">
    <property type="entry name" value="ZN2_CY6_FUNGAL_2"/>
    <property type="match status" value="1"/>
</dbReference>
<dbReference type="SMART" id="SM00066">
    <property type="entry name" value="GAL4"/>
    <property type="match status" value="1"/>
</dbReference>
<dbReference type="Gene3D" id="4.10.240.10">
    <property type="entry name" value="Zn(2)-C6 fungal-type DNA-binding domain"/>
    <property type="match status" value="1"/>
</dbReference>
<evidence type="ECO:0000313" key="5">
    <source>
        <dbReference type="EMBL" id="KAK8054221.1"/>
    </source>
</evidence>
<evidence type="ECO:0000259" key="4">
    <source>
        <dbReference type="PROSITE" id="PS50048"/>
    </source>
</evidence>
<dbReference type="EMBL" id="JAQQWM010000008">
    <property type="protein sequence ID" value="KAK8054221.1"/>
    <property type="molecule type" value="Genomic_DNA"/>
</dbReference>
<feature type="compositionally biased region" description="Polar residues" evidence="3">
    <location>
        <begin position="70"/>
        <end position="94"/>
    </location>
</feature>
<evidence type="ECO:0000256" key="1">
    <source>
        <dbReference type="ARBA" id="ARBA00004123"/>
    </source>
</evidence>